<dbReference type="GO" id="GO:0003700">
    <property type="term" value="F:DNA-binding transcription factor activity"/>
    <property type="evidence" value="ECO:0007669"/>
    <property type="project" value="InterPro"/>
</dbReference>
<dbReference type="GO" id="GO:0003677">
    <property type="term" value="F:DNA binding"/>
    <property type="evidence" value="ECO:0007669"/>
    <property type="project" value="UniProtKB-KW"/>
</dbReference>
<dbReference type="InterPro" id="IPR000847">
    <property type="entry name" value="LysR_HTH_N"/>
</dbReference>
<keyword evidence="4" id="KW-0804">Transcription</keyword>
<reference evidence="7" key="2">
    <citation type="journal article" date="2021" name="Syst. Appl. Microbiol.">
        <title>Roseomonas hellenica sp. nov., isolated from roots of wild-growing Alkanna tinctoria.</title>
        <authorList>
            <person name="Rat A."/>
            <person name="Naranjo H.D."/>
            <person name="Lebbe L."/>
            <person name="Cnockaert M."/>
            <person name="Krigas N."/>
            <person name="Grigoriadou K."/>
            <person name="Maloupa E."/>
            <person name="Willems A."/>
        </authorList>
    </citation>
    <scope>NUCLEOTIDE SEQUENCE</scope>
    <source>
        <strain evidence="7">LMG 31231</strain>
    </source>
</reference>
<dbReference type="InterPro" id="IPR036390">
    <property type="entry name" value="WH_DNA-bd_sf"/>
</dbReference>
<dbReference type="PANTHER" id="PTHR30346:SF28">
    <property type="entry name" value="HTH-TYPE TRANSCRIPTIONAL REGULATOR CYNR"/>
    <property type="match status" value="1"/>
</dbReference>
<dbReference type="SUPFAM" id="SSF53850">
    <property type="entry name" value="Periplasmic binding protein-like II"/>
    <property type="match status" value="1"/>
</dbReference>
<dbReference type="Pfam" id="PF03466">
    <property type="entry name" value="LysR_substrate"/>
    <property type="match status" value="1"/>
</dbReference>
<dbReference type="FunFam" id="1.10.10.10:FF:000001">
    <property type="entry name" value="LysR family transcriptional regulator"/>
    <property type="match status" value="1"/>
</dbReference>
<dbReference type="InterPro" id="IPR005119">
    <property type="entry name" value="LysR_subst-bd"/>
</dbReference>
<feature type="region of interest" description="Disordered" evidence="5">
    <location>
        <begin position="295"/>
        <end position="321"/>
    </location>
</feature>
<comment type="caution">
    <text evidence="7">The sequence shown here is derived from an EMBL/GenBank/DDBJ whole genome shotgun (WGS) entry which is preliminary data.</text>
</comment>
<evidence type="ECO:0000256" key="1">
    <source>
        <dbReference type="ARBA" id="ARBA00009437"/>
    </source>
</evidence>
<keyword evidence="3" id="KW-0238">DNA-binding</keyword>
<dbReference type="PRINTS" id="PR00039">
    <property type="entry name" value="HTHLYSR"/>
</dbReference>
<dbReference type="AlphaFoldDB" id="A0A9X9WR41"/>
<sequence length="321" mass="35025">MKLSQIEYFVVLAEELHFGRAADRLHRSQPPLSRQIRLLEDELGVALFARNAQRVTLTEAGQTFLHEIRPVLARIRHAAIAAQRAATGDLGQIIVGVTGSAMFGIVPAILRTFRRTHPGVSVDLRQSPKGEQVNALKQRRLTIGFVRSLTHDDELAHDLLLEEPLVVALSRENELAAQPTLRLSDLAAQGFVLYRGQSSPSVADQIVHFCQQAGFSPRVVQEAEDMQSAAALASLDMGVTLVAASLQQMQLRDLVYRPLSGAGPQPVTRLYAVYRRDDPSPALRAFRRICEEQAAASGGVPTAPEAPAAGSPRSRSRGRAR</sequence>
<dbReference type="CDD" id="cd08414">
    <property type="entry name" value="PBP2_LTTR_aromatics_like"/>
    <property type="match status" value="1"/>
</dbReference>
<name>A0A9X9WR41_9PROT</name>
<keyword evidence="8" id="KW-1185">Reference proteome</keyword>
<organism evidence="7 8">
    <name type="scientific">Neoroseomonas soli</name>
    <dbReference type="NCBI Taxonomy" id="1081025"/>
    <lineage>
        <taxon>Bacteria</taxon>
        <taxon>Pseudomonadati</taxon>
        <taxon>Pseudomonadota</taxon>
        <taxon>Alphaproteobacteria</taxon>
        <taxon>Acetobacterales</taxon>
        <taxon>Acetobacteraceae</taxon>
        <taxon>Neoroseomonas</taxon>
    </lineage>
</organism>
<dbReference type="InterPro" id="IPR036388">
    <property type="entry name" value="WH-like_DNA-bd_sf"/>
</dbReference>
<keyword evidence="2" id="KW-0805">Transcription regulation</keyword>
<accession>A0A9X9WR41</accession>
<dbReference type="PROSITE" id="PS50931">
    <property type="entry name" value="HTH_LYSR"/>
    <property type="match status" value="1"/>
</dbReference>
<dbReference type="Proteomes" id="UP001138751">
    <property type="component" value="Unassembled WGS sequence"/>
</dbReference>
<reference evidence="7" key="1">
    <citation type="submission" date="2020-01" db="EMBL/GenBank/DDBJ databases">
        <authorList>
            <person name="Rat A."/>
        </authorList>
    </citation>
    <scope>NUCLEOTIDE SEQUENCE</scope>
    <source>
        <strain evidence="7">LMG 31231</strain>
    </source>
</reference>
<dbReference type="SUPFAM" id="SSF46785">
    <property type="entry name" value="Winged helix' DNA-binding domain"/>
    <property type="match status" value="1"/>
</dbReference>
<dbReference type="Gene3D" id="1.10.10.10">
    <property type="entry name" value="Winged helix-like DNA-binding domain superfamily/Winged helix DNA-binding domain"/>
    <property type="match status" value="1"/>
</dbReference>
<proteinExistence type="inferred from homology"/>
<feature type="domain" description="HTH lysR-type" evidence="6">
    <location>
        <begin position="1"/>
        <end position="58"/>
    </location>
</feature>
<dbReference type="Gene3D" id="3.40.190.10">
    <property type="entry name" value="Periplasmic binding protein-like II"/>
    <property type="match status" value="2"/>
</dbReference>
<gene>
    <name evidence="7" type="ORF">GXW76_00420</name>
</gene>
<evidence type="ECO:0000313" key="7">
    <source>
        <dbReference type="EMBL" id="MBR0669620.1"/>
    </source>
</evidence>
<dbReference type="RefSeq" id="WP_211859940.1">
    <property type="nucleotide sequence ID" value="NZ_JAAEDM010000001.1"/>
</dbReference>
<comment type="similarity">
    <text evidence="1">Belongs to the LysR transcriptional regulatory family.</text>
</comment>
<dbReference type="GO" id="GO:0032993">
    <property type="term" value="C:protein-DNA complex"/>
    <property type="evidence" value="ECO:0007669"/>
    <property type="project" value="TreeGrafter"/>
</dbReference>
<evidence type="ECO:0000256" key="4">
    <source>
        <dbReference type="ARBA" id="ARBA00023163"/>
    </source>
</evidence>
<protein>
    <submittedName>
        <fullName evidence="7">LysR family transcriptional regulator</fullName>
    </submittedName>
</protein>
<dbReference type="Pfam" id="PF00126">
    <property type="entry name" value="HTH_1"/>
    <property type="match status" value="1"/>
</dbReference>
<dbReference type="EMBL" id="JAAEDM010000001">
    <property type="protein sequence ID" value="MBR0669620.1"/>
    <property type="molecule type" value="Genomic_DNA"/>
</dbReference>
<evidence type="ECO:0000256" key="5">
    <source>
        <dbReference type="SAM" id="MobiDB-lite"/>
    </source>
</evidence>
<evidence type="ECO:0000313" key="8">
    <source>
        <dbReference type="Proteomes" id="UP001138751"/>
    </source>
</evidence>
<evidence type="ECO:0000259" key="6">
    <source>
        <dbReference type="PROSITE" id="PS50931"/>
    </source>
</evidence>
<feature type="compositionally biased region" description="Low complexity" evidence="5">
    <location>
        <begin position="303"/>
        <end position="313"/>
    </location>
</feature>
<dbReference type="PANTHER" id="PTHR30346">
    <property type="entry name" value="TRANSCRIPTIONAL DUAL REGULATOR HCAR-RELATED"/>
    <property type="match status" value="1"/>
</dbReference>
<evidence type="ECO:0000256" key="3">
    <source>
        <dbReference type="ARBA" id="ARBA00023125"/>
    </source>
</evidence>
<evidence type="ECO:0000256" key="2">
    <source>
        <dbReference type="ARBA" id="ARBA00023015"/>
    </source>
</evidence>